<dbReference type="EMBL" id="ML976670">
    <property type="protein sequence ID" value="KAF1975564.1"/>
    <property type="molecule type" value="Genomic_DNA"/>
</dbReference>
<reference evidence="1" key="1">
    <citation type="journal article" date="2020" name="Stud. Mycol.">
        <title>101 Dothideomycetes genomes: a test case for predicting lifestyles and emergence of pathogens.</title>
        <authorList>
            <person name="Haridas S."/>
            <person name="Albert R."/>
            <person name="Binder M."/>
            <person name="Bloem J."/>
            <person name="Labutti K."/>
            <person name="Salamov A."/>
            <person name="Andreopoulos B."/>
            <person name="Baker S."/>
            <person name="Barry K."/>
            <person name="Bills G."/>
            <person name="Bluhm B."/>
            <person name="Cannon C."/>
            <person name="Castanera R."/>
            <person name="Culley D."/>
            <person name="Daum C."/>
            <person name="Ezra D."/>
            <person name="Gonzalez J."/>
            <person name="Henrissat B."/>
            <person name="Kuo A."/>
            <person name="Liang C."/>
            <person name="Lipzen A."/>
            <person name="Lutzoni F."/>
            <person name="Magnuson J."/>
            <person name="Mondo S."/>
            <person name="Nolan M."/>
            <person name="Ohm R."/>
            <person name="Pangilinan J."/>
            <person name="Park H.-J."/>
            <person name="Ramirez L."/>
            <person name="Alfaro M."/>
            <person name="Sun H."/>
            <person name="Tritt A."/>
            <person name="Yoshinaga Y."/>
            <person name="Zwiers L.-H."/>
            <person name="Turgeon B."/>
            <person name="Goodwin S."/>
            <person name="Spatafora J."/>
            <person name="Crous P."/>
            <person name="Grigoriev I."/>
        </authorList>
    </citation>
    <scope>NUCLEOTIDE SEQUENCE</scope>
    <source>
        <strain evidence="1">CBS 107.79</strain>
    </source>
</reference>
<gene>
    <name evidence="1" type="ORF">BU23DRAFT_76436</name>
</gene>
<keyword evidence="2" id="KW-1185">Reference proteome</keyword>
<dbReference type="AlphaFoldDB" id="A0A6A5VEG8"/>
<dbReference type="Proteomes" id="UP000800036">
    <property type="component" value="Unassembled WGS sequence"/>
</dbReference>
<protein>
    <submittedName>
        <fullName evidence="1">Uncharacterized protein</fullName>
    </submittedName>
</protein>
<sequence length="130" mass="14939">MVQYNRLVLLIRPFTGQARVKDRQVKEEYAPRVRSGKRRKLTISGRSFDRLRQRGTLVLQFATSGVLVNGGRANAAQGKEGADIYTLYQQSRTKGTTHDDHGHFIRRQAARKLTCMPRGFLKSRTSQRRH</sequence>
<organism evidence="1 2">
    <name type="scientific">Bimuria novae-zelandiae CBS 107.79</name>
    <dbReference type="NCBI Taxonomy" id="1447943"/>
    <lineage>
        <taxon>Eukaryota</taxon>
        <taxon>Fungi</taxon>
        <taxon>Dikarya</taxon>
        <taxon>Ascomycota</taxon>
        <taxon>Pezizomycotina</taxon>
        <taxon>Dothideomycetes</taxon>
        <taxon>Pleosporomycetidae</taxon>
        <taxon>Pleosporales</taxon>
        <taxon>Massarineae</taxon>
        <taxon>Didymosphaeriaceae</taxon>
        <taxon>Bimuria</taxon>
    </lineage>
</organism>
<proteinExistence type="predicted"/>
<evidence type="ECO:0000313" key="1">
    <source>
        <dbReference type="EMBL" id="KAF1975564.1"/>
    </source>
</evidence>
<name>A0A6A5VEG8_9PLEO</name>
<accession>A0A6A5VEG8</accession>
<evidence type="ECO:0000313" key="2">
    <source>
        <dbReference type="Proteomes" id="UP000800036"/>
    </source>
</evidence>